<dbReference type="CDD" id="cd12175">
    <property type="entry name" value="2-Hacid_dh_11"/>
    <property type="match status" value="1"/>
</dbReference>
<dbReference type="Pfam" id="PF02826">
    <property type="entry name" value="2-Hacid_dh_C"/>
    <property type="match status" value="1"/>
</dbReference>
<dbReference type="OrthoDB" id="9793626at2"/>
<evidence type="ECO:0000256" key="3">
    <source>
        <dbReference type="ARBA" id="ARBA00023027"/>
    </source>
</evidence>
<dbReference type="PROSITE" id="PS00671">
    <property type="entry name" value="D_2_HYDROXYACID_DH_3"/>
    <property type="match status" value="1"/>
</dbReference>
<evidence type="ECO:0000256" key="1">
    <source>
        <dbReference type="ARBA" id="ARBA00005854"/>
    </source>
</evidence>
<accession>A0A0N1F473</accession>
<keyword evidence="3" id="KW-0520">NAD</keyword>
<dbReference type="InterPro" id="IPR029753">
    <property type="entry name" value="D-isomer_DH_CS"/>
</dbReference>
<organism evidence="5 6">
    <name type="scientific">Bosea vaviloviae</name>
    <dbReference type="NCBI Taxonomy" id="1526658"/>
    <lineage>
        <taxon>Bacteria</taxon>
        <taxon>Pseudomonadati</taxon>
        <taxon>Pseudomonadota</taxon>
        <taxon>Alphaproteobacteria</taxon>
        <taxon>Hyphomicrobiales</taxon>
        <taxon>Boseaceae</taxon>
        <taxon>Bosea</taxon>
    </lineage>
</organism>
<comment type="similarity">
    <text evidence="1">Belongs to the D-isomer specific 2-hydroxyacid dehydrogenase family.</text>
</comment>
<dbReference type="PROSITE" id="PS00670">
    <property type="entry name" value="D_2_HYDROXYACID_DH_2"/>
    <property type="match status" value="1"/>
</dbReference>
<dbReference type="EMBL" id="LGSZ01000045">
    <property type="protein sequence ID" value="KPH80165.1"/>
    <property type="molecule type" value="Genomic_DNA"/>
</dbReference>
<dbReference type="InterPro" id="IPR006140">
    <property type="entry name" value="D-isomer_DH_NAD-bd"/>
</dbReference>
<feature type="domain" description="D-isomer specific 2-hydroxyacid dehydrogenase NAD-binding" evidence="4">
    <location>
        <begin position="109"/>
        <end position="287"/>
    </location>
</feature>
<name>A0A0N1F473_9HYPH</name>
<dbReference type="RefSeq" id="WP_054209708.1">
    <property type="nucleotide sequence ID" value="NZ_LGSZ01000045.1"/>
</dbReference>
<dbReference type="PATRIC" id="fig|1526658.3.peg.1021"/>
<dbReference type="SUPFAM" id="SSF51735">
    <property type="entry name" value="NAD(P)-binding Rossmann-fold domains"/>
    <property type="match status" value="1"/>
</dbReference>
<evidence type="ECO:0000256" key="2">
    <source>
        <dbReference type="ARBA" id="ARBA00023002"/>
    </source>
</evidence>
<reference evidence="5 6" key="1">
    <citation type="submission" date="2015-07" db="EMBL/GenBank/DDBJ databases">
        <title>Whole genome sequencing of Bosea vaviloviae isolated from cave pool.</title>
        <authorList>
            <person name="Tan N.E.H."/>
            <person name="Lee Y.P."/>
            <person name="Gan H.M."/>
            <person name="Barton H."/>
            <person name="Savka M.A."/>
        </authorList>
    </citation>
    <scope>NUCLEOTIDE SEQUENCE [LARGE SCALE GENOMIC DNA]</scope>
    <source>
        <strain evidence="5 6">SD260</strain>
    </source>
</reference>
<dbReference type="FunFam" id="3.40.50.720:FF:000203">
    <property type="entry name" value="D-3-phosphoglycerate dehydrogenase (SerA)"/>
    <property type="match status" value="1"/>
</dbReference>
<sequence>MTETIVLLDLTTPERADRLRALLPPGFVLTHGTARGDEHMKQIIADADYAIAGQVAVSGDVLRAARKLKLLHKWGVGVDNIDTATARELGIGVARTTGSNALAVAEFSIGLMLSALRFIGYGHAEMKKGHWATGHMPGETFLLSGKTVGIVGFGAIGQNVAKLLKGFGCTILYAKRQPLSVAEEAALGVRYAAIDEILAQSDIVSLHCPLTPETTNLIDTKALAAMKKTAVLVNVARGGVVNEAELVIALRNRVIAGAAMDVYSVEPLPADSELLTLDNLVVTPHLAAMASDTFAPTVSRMFANMAHVSRGEPVPEKDFVV</sequence>
<dbReference type="AlphaFoldDB" id="A0A0N1F473"/>
<dbReference type="Gene3D" id="3.40.50.720">
    <property type="entry name" value="NAD(P)-binding Rossmann-like Domain"/>
    <property type="match status" value="2"/>
</dbReference>
<comment type="caution">
    <text evidence="5">The sequence shown here is derived from an EMBL/GenBank/DDBJ whole genome shotgun (WGS) entry which is preliminary data.</text>
</comment>
<dbReference type="GO" id="GO:0051287">
    <property type="term" value="F:NAD binding"/>
    <property type="evidence" value="ECO:0007669"/>
    <property type="project" value="InterPro"/>
</dbReference>
<dbReference type="SUPFAM" id="SSF52283">
    <property type="entry name" value="Formate/glycerate dehydrogenase catalytic domain-like"/>
    <property type="match status" value="1"/>
</dbReference>
<evidence type="ECO:0000313" key="5">
    <source>
        <dbReference type="EMBL" id="KPH80165.1"/>
    </source>
</evidence>
<dbReference type="InterPro" id="IPR050418">
    <property type="entry name" value="D-iso_2-hydroxyacid_DH_PdxB"/>
</dbReference>
<dbReference type="PANTHER" id="PTHR43761">
    <property type="entry name" value="D-ISOMER SPECIFIC 2-HYDROXYACID DEHYDROGENASE FAMILY PROTEIN (AFU_ORTHOLOGUE AFUA_1G13630)"/>
    <property type="match status" value="1"/>
</dbReference>
<keyword evidence="6" id="KW-1185">Reference proteome</keyword>
<dbReference type="PANTHER" id="PTHR43761:SF1">
    <property type="entry name" value="D-ISOMER SPECIFIC 2-HYDROXYACID DEHYDROGENASE CATALYTIC DOMAIN-CONTAINING PROTEIN-RELATED"/>
    <property type="match status" value="1"/>
</dbReference>
<dbReference type="Proteomes" id="UP000037822">
    <property type="component" value="Unassembled WGS sequence"/>
</dbReference>
<proteinExistence type="inferred from homology"/>
<gene>
    <name evidence="5" type="ORF">AE618_14110</name>
</gene>
<dbReference type="GO" id="GO:0016616">
    <property type="term" value="F:oxidoreductase activity, acting on the CH-OH group of donors, NAD or NADP as acceptor"/>
    <property type="evidence" value="ECO:0007669"/>
    <property type="project" value="InterPro"/>
</dbReference>
<keyword evidence="2" id="KW-0560">Oxidoreductase</keyword>
<evidence type="ECO:0000313" key="6">
    <source>
        <dbReference type="Proteomes" id="UP000037822"/>
    </source>
</evidence>
<dbReference type="InterPro" id="IPR036291">
    <property type="entry name" value="NAD(P)-bd_dom_sf"/>
</dbReference>
<evidence type="ECO:0000259" key="4">
    <source>
        <dbReference type="Pfam" id="PF02826"/>
    </source>
</evidence>
<protein>
    <submittedName>
        <fullName evidence="5">3-phosphoglycerate dehydrogenase</fullName>
    </submittedName>
</protein>